<feature type="non-terminal residue" evidence="2">
    <location>
        <position position="97"/>
    </location>
</feature>
<reference evidence="2" key="1">
    <citation type="journal article" date="2019" name="Sci. Rep.">
        <title>Draft genome of Tanacetum cinerariifolium, the natural source of mosquito coil.</title>
        <authorList>
            <person name="Yamashiro T."/>
            <person name="Shiraishi A."/>
            <person name="Satake H."/>
            <person name="Nakayama K."/>
        </authorList>
    </citation>
    <scope>NUCLEOTIDE SEQUENCE</scope>
</reference>
<name>A0A699X9J0_TANCI</name>
<dbReference type="EMBL" id="BKCJ011807984">
    <property type="protein sequence ID" value="GFD54608.1"/>
    <property type="molecule type" value="Genomic_DNA"/>
</dbReference>
<accession>A0A699X9J0</accession>
<feature type="compositionally biased region" description="Basic and acidic residues" evidence="1">
    <location>
        <begin position="13"/>
        <end position="34"/>
    </location>
</feature>
<comment type="caution">
    <text evidence="2">The sequence shown here is derived from an EMBL/GenBank/DDBJ whole genome shotgun (WGS) entry which is preliminary data.</text>
</comment>
<dbReference type="AlphaFoldDB" id="A0A699X9J0"/>
<evidence type="ECO:0000256" key="1">
    <source>
        <dbReference type="SAM" id="MobiDB-lite"/>
    </source>
</evidence>
<proteinExistence type="predicted"/>
<feature type="region of interest" description="Disordered" evidence="1">
    <location>
        <begin position="1"/>
        <end position="34"/>
    </location>
</feature>
<gene>
    <name evidence="2" type="ORF">Tci_926577</name>
</gene>
<organism evidence="2">
    <name type="scientific">Tanacetum cinerariifolium</name>
    <name type="common">Dalmatian daisy</name>
    <name type="synonym">Chrysanthemum cinerariifolium</name>
    <dbReference type="NCBI Taxonomy" id="118510"/>
    <lineage>
        <taxon>Eukaryota</taxon>
        <taxon>Viridiplantae</taxon>
        <taxon>Streptophyta</taxon>
        <taxon>Embryophyta</taxon>
        <taxon>Tracheophyta</taxon>
        <taxon>Spermatophyta</taxon>
        <taxon>Magnoliopsida</taxon>
        <taxon>eudicotyledons</taxon>
        <taxon>Gunneridae</taxon>
        <taxon>Pentapetalae</taxon>
        <taxon>asterids</taxon>
        <taxon>campanulids</taxon>
        <taxon>Asterales</taxon>
        <taxon>Asteraceae</taxon>
        <taxon>Asteroideae</taxon>
        <taxon>Anthemideae</taxon>
        <taxon>Anthemidinae</taxon>
        <taxon>Tanacetum</taxon>
    </lineage>
</organism>
<sequence>SSYTSTVKSSKAKNGDENFNKDNDSKINKEPVDKEDQAFLEEFKRLRRQEKEANDVAKTLRKTFAQSTKDLLLQVGAARASSNYVNTASTSVNAATT</sequence>
<evidence type="ECO:0000313" key="2">
    <source>
        <dbReference type="EMBL" id="GFD54608.1"/>
    </source>
</evidence>
<feature type="non-terminal residue" evidence="2">
    <location>
        <position position="1"/>
    </location>
</feature>
<protein>
    <submittedName>
        <fullName evidence="2">Uncharacterized protein</fullName>
    </submittedName>
</protein>